<accession>A0ABR1FZI1</accession>
<dbReference type="SUPFAM" id="SSF54791">
    <property type="entry name" value="Eukaryotic type KH-domain (KH-domain type I)"/>
    <property type="match status" value="1"/>
</dbReference>
<sequence>MSETGMPSLQQVLMFFAKTLTTGAEVLCIFGPLPARRGAELKVMSSVEHKHNGYCLNEKKELRKLERALGDEDPPGWGLDTVPLSDEDFSYALGSQGVTRRKLAHASGCIIEYCGYKKDRRRGKDYLRWLLEQRRGQSLVMRPRERPDCLIMRVPMGSIGFITGYRGESLRNIEREAQVFCFTDGDRTQKGGRPFENLLIFSYSKAAREHAAEIVEDRLDQHKRMGVDASGAPLPPDGEPRERERFRDEEMRRRRKRSRSSSSSSRSRSRSRDRRRKSSKKSSKRSRKKSSKKKSSKKRRRRRDSSSDDDSSDGSDDDSDSSDSASDRKGRKKGSRRRR</sequence>
<reference evidence="2 3" key="1">
    <citation type="submission" date="2024-03" db="EMBL/GenBank/DDBJ databases">
        <title>Aureococcus anophagefferens CCMP1851 and Kratosvirus quantuckense: Draft genome of a second virus-susceptible host strain in the model system.</title>
        <authorList>
            <person name="Chase E."/>
            <person name="Truchon A.R."/>
            <person name="Schepens W."/>
            <person name="Wilhelm S.W."/>
        </authorList>
    </citation>
    <scope>NUCLEOTIDE SEQUENCE [LARGE SCALE GENOMIC DNA]</scope>
    <source>
        <strain evidence="2 3">CCMP1851</strain>
    </source>
</reference>
<evidence type="ECO:0000313" key="2">
    <source>
        <dbReference type="EMBL" id="KAK7241667.1"/>
    </source>
</evidence>
<name>A0ABR1FZI1_AURAN</name>
<evidence type="ECO:0000313" key="3">
    <source>
        <dbReference type="Proteomes" id="UP001363151"/>
    </source>
</evidence>
<dbReference type="InterPro" id="IPR036612">
    <property type="entry name" value="KH_dom_type_1_sf"/>
</dbReference>
<evidence type="ECO:0008006" key="4">
    <source>
        <dbReference type="Google" id="ProtNLM"/>
    </source>
</evidence>
<feature type="region of interest" description="Disordered" evidence="1">
    <location>
        <begin position="224"/>
        <end position="339"/>
    </location>
</feature>
<comment type="caution">
    <text evidence="2">The sequence shown here is derived from an EMBL/GenBank/DDBJ whole genome shotgun (WGS) entry which is preliminary data.</text>
</comment>
<gene>
    <name evidence="2" type="ORF">SO694_00070036</name>
</gene>
<protein>
    <recommendedName>
        <fullName evidence="4">K Homology domain-containing protein</fullName>
    </recommendedName>
</protein>
<organism evidence="2 3">
    <name type="scientific">Aureococcus anophagefferens</name>
    <name type="common">Harmful bloom alga</name>
    <dbReference type="NCBI Taxonomy" id="44056"/>
    <lineage>
        <taxon>Eukaryota</taxon>
        <taxon>Sar</taxon>
        <taxon>Stramenopiles</taxon>
        <taxon>Ochrophyta</taxon>
        <taxon>Pelagophyceae</taxon>
        <taxon>Pelagomonadales</taxon>
        <taxon>Pelagomonadaceae</taxon>
        <taxon>Aureococcus</taxon>
    </lineage>
</organism>
<feature type="compositionally biased region" description="Acidic residues" evidence="1">
    <location>
        <begin position="307"/>
        <end position="321"/>
    </location>
</feature>
<dbReference type="EMBL" id="JBBJCI010000164">
    <property type="protein sequence ID" value="KAK7241667.1"/>
    <property type="molecule type" value="Genomic_DNA"/>
</dbReference>
<feature type="compositionally biased region" description="Basic residues" evidence="1">
    <location>
        <begin position="329"/>
        <end position="339"/>
    </location>
</feature>
<dbReference type="Proteomes" id="UP001363151">
    <property type="component" value="Unassembled WGS sequence"/>
</dbReference>
<feature type="compositionally biased region" description="Basic and acidic residues" evidence="1">
    <location>
        <begin position="238"/>
        <end position="252"/>
    </location>
</feature>
<keyword evidence="3" id="KW-1185">Reference proteome</keyword>
<evidence type="ECO:0000256" key="1">
    <source>
        <dbReference type="SAM" id="MobiDB-lite"/>
    </source>
</evidence>
<proteinExistence type="predicted"/>
<feature type="compositionally biased region" description="Basic residues" evidence="1">
    <location>
        <begin position="267"/>
        <end position="303"/>
    </location>
</feature>